<dbReference type="SUPFAM" id="SSF55811">
    <property type="entry name" value="Nudix"/>
    <property type="match status" value="1"/>
</dbReference>
<gene>
    <name evidence="2" type="ORF">OESDEN_07755</name>
</gene>
<evidence type="ECO:0000256" key="1">
    <source>
        <dbReference type="ARBA" id="ARBA00022801"/>
    </source>
</evidence>
<dbReference type="OrthoDB" id="10249920at2759"/>
<dbReference type="GO" id="GO:0019693">
    <property type="term" value="P:ribose phosphate metabolic process"/>
    <property type="evidence" value="ECO:0007669"/>
    <property type="project" value="TreeGrafter"/>
</dbReference>
<name>A0A0B1T964_OESDE</name>
<dbReference type="GO" id="GO:0006753">
    <property type="term" value="P:nucleoside phosphate metabolic process"/>
    <property type="evidence" value="ECO:0007669"/>
    <property type="project" value="TreeGrafter"/>
</dbReference>
<dbReference type="Gene3D" id="3.90.79.10">
    <property type="entry name" value="Nucleoside Triphosphate Pyrophosphohydrolase"/>
    <property type="match status" value="2"/>
</dbReference>
<evidence type="ECO:0008006" key="4">
    <source>
        <dbReference type="Google" id="ProtNLM"/>
    </source>
</evidence>
<evidence type="ECO:0000313" key="2">
    <source>
        <dbReference type="EMBL" id="KHJ92357.1"/>
    </source>
</evidence>
<dbReference type="GO" id="GO:0008768">
    <property type="term" value="F:UDP-sugar diphosphatase activity"/>
    <property type="evidence" value="ECO:0007669"/>
    <property type="project" value="TreeGrafter"/>
</dbReference>
<organism evidence="2 3">
    <name type="scientific">Oesophagostomum dentatum</name>
    <name type="common">Nodular worm</name>
    <dbReference type="NCBI Taxonomy" id="61180"/>
    <lineage>
        <taxon>Eukaryota</taxon>
        <taxon>Metazoa</taxon>
        <taxon>Ecdysozoa</taxon>
        <taxon>Nematoda</taxon>
        <taxon>Chromadorea</taxon>
        <taxon>Rhabditida</taxon>
        <taxon>Rhabditina</taxon>
        <taxon>Rhabditomorpha</taxon>
        <taxon>Strongyloidea</taxon>
        <taxon>Strongylidae</taxon>
        <taxon>Oesophagostomum</taxon>
    </lineage>
</organism>
<sequence length="287" mass="33048">MKVTEGGGNASEGEYITKVFLSEDEVRALVANDYPISPPSMLYALLWWLENKCSGKPAPPKKIAQYEWHPRNITPLTNLQFEQMPLSSRFEPLRLHFTIGSLTRTWDLALCDESFAVLLYNEDTKELVFTQRFRPAALIGLALHHSPPKTKLDAIDWASQPPEWAYTLELCSGHHKRNCTKQEIEEKAKECVALKCGYKVEKLRFVTSYLIGISFSGDRQRAYYAKVNNSMKTKDWKPFEEILPCSIPCEDIQSYIHTKMTSPTRPPAVLLMMQWFLNNQQELIKEK</sequence>
<evidence type="ECO:0000313" key="3">
    <source>
        <dbReference type="Proteomes" id="UP000053660"/>
    </source>
</evidence>
<keyword evidence="1" id="KW-0378">Hydrolase</keyword>
<protein>
    <recommendedName>
        <fullName evidence="4">Nudix hydrolase domain-containing protein</fullName>
    </recommendedName>
</protein>
<proteinExistence type="predicted"/>
<dbReference type="PANTHER" id="PTHR11839:SF15">
    <property type="entry name" value="URIDINE DIPHOSPHATE GLUCOSE PYROPHOSPHATASE NUDT14"/>
    <property type="match status" value="1"/>
</dbReference>
<reference evidence="2 3" key="1">
    <citation type="submission" date="2014-03" db="EMBL/GenBank/DDBJ databases">
        <title>Draft genome of the hookworm Oesophagostomum dentatum.</title>
        <authorList>
            <person name="Mitreva M."/>
        </authorList>
    </citation>
    <scope>NUCLEOTIDE SEQUENCE [LARGE SCALE GENOMIC DNA]</scope>
    <source>
        <strain evidence="2 3">OD-Hann</strain>
    </source>
</reference>
<dbReference type="InterPro" id="IPR015797">
    <property type="entry name" value="NUDIX_hydrolase-like_dom_sf"/>
</dbReference>
<dbReference type="Proteomes" id="UP000053660">
    <property type="component" value="Unassembled WGS sequence"/>
</dbReference>
<keyword evidence="3" id="KW-1185">Reference proteome</keyword>
<dbReference type="AlphaFoldDB" id="A0A0B1T964"/>
<dbReference type="PANTHER" id="PTHR11839">
    <property type="entry name" value="UDP/ADP-SUGAR PYROPHOSPHATASE"/>
    <property type="match status" value="1"/>
</dbReference>
<dbReference type="EMBL" id="KN551401">
    <property type="protein sequence ID" value="KHJ92357.1"/>
    <property type="molecule type" value="Genomic_DNA"/>
</dbReference>
<accession>A0A0B1T964</accession>